<dbReference type="InterPro" id="IPR001466">
    <property type="entry name" value="Beta-lactam-related"/>
</dbReference>
<dbReference type="PANTHER" id="PTHR43283:SF3">
    <property type="entry name" value="BETA-LACTAMASE FAMILY PROTEIN (AFU_ORTHOLOGUE AFUA_5G07500)"/>
    <property type="match status" value="1"/>
</dbReference>
<dbReference type="AlphaFoldDB" id="A0A9X3S810"/>
<dbReference type="Gene3D" id="3.40.710.10">
    <property type="entry name" value="DD-peptidase/beta-lactamase superfamily"/>
    <property type="match status" value="1"/>
</dbReference>
<evidence type="ECO:0000259" key="1">
    <source>
        <dbReference type="Pfam" id="PF00144"/>
    </source>
</evidence>
<feature type="domain" description="Beta-lactamase-related" evidence="1">
    <location>
        <begin position="2"/>
        <end position="343"/>
    </location>
</feature>
<protein>
    <submittedName>
        <fullName evidence="2">Beta-lactamase family protein</fullName>
    </submittedName>
</protein>
<dbReference type="InterPro" id="IPR012338">
    <property type="entry name" value="Beta-lactam/transpept-like"/>
</dbReference>
<accession>A0A9X3S810</accession>
<gene>
    <name evidence="2" type="ORF">OJ997_05710</name>
</gene>
<dbReference type="EMBL" id="JAPDDP010000007">
    <property type="protein sequence ID" value="MDA0179781.1"/>
    <property type="molecule type" value="Genomic_DNA"/>
</dbReference>
<dbReference type="SUPFAM" id="SSF56601">
    <property type="entry name" value="beta-lactamase/transpeptidase-like"/>
    <property type="match status" value="1"/>
</dbReference>
<dbReference type="Pfam" id="PF00144">
    <property type="entry name" value="Beta-lactamase"/>
    <property type="match status" value="1"/>
</dbReference>
<dbReference type="Proteomes" id="UP001147653">
    <property type="component" value="Unassembled WGS sequence"/>
</dbReference>
<dbReference type="InterPro" id="IPR050789">
    <property type="entry name" value="Diverse_Enzym_Activities"/>
</dbReference>
<comment type="caution">
    <text evidence="2">The sequence shown here is derived from an EMBL/GenBank/DDBJ whole genome shotgun (WGS) entry which is preliminary data.</text>
</comment>
<reference evidence="2" key="1">
    <citation type="submission" date="2022-10" db="EMBL/GenBank/DDBJ databases">
        <title>The WGS of Solirubrobacter phytolaccae KCTC 29190.</title>
        <authorList>
            <person name="Jiang Z."/>
        </authorList>
    </citation>
    <scope>NUCLEOTIDE SEQUENCE</scope>
    <source>
        <strain evidence="2">KCTC 29190</strain>
    </source>
</reference>
<dbReference type="PANTHER" id="PTHR43283">
    <property type="entry name" value="BETA-LACTAMASE-RELATED"/>
    <property type="match status" value="1"/>
</dbReference>
<evidence type="ECO:0000313" key="3">
    <source>
        <dbReference type="Proteomes" id="UP001147653"/>
    </source>
</evidence>
<name>A0A9X3S810_9ACTN</name>
<evidence type="ECO:0000313" key="2">
    <source>
        <dbReference type="EMBL" id="MDA0179781.1"/>
    </source>
</evidence>
<proteinExistence type="predicted"/>
<keyword evidence="3" id="KW-1185">Reference proteome</keyword>
<organism evidence="2 3">
    <name type="scientific">Solirubrobacter phytolaccae</name>
    <dbReference type="NCBI Taxonomy" id="1404360"/>
    <lineage>
        <taxon>Bacteria</taxon>
        <taxon>Bacillati</taxon>
        <taxon>Actinomycetota</taxon>
        <taxon>Thermoleophilia</taxon>
        <taxon>Solirubrobacterales</taxon>
        <taxon>Solirubrobacteraceae</taxon>
        <taxon>Solirubrobacter</taxon>
    </lineage>
</organism>
<sequence>MRDVLEGLVADGSLPGAAVAVIRGGDREVVTVGFADLARSVPLGPDTRFRLASLSKPIVSALALGLIEDGGLGLEDPIGRWLPELAAPTVLRGDAVVPAAGPVRVRHLLDATCGWGFPGELTAGFERMLAAVGDGRHRHRMPVPDVWVAALARTPLLFEPGEQWLYDTSYDLLGVVLARAAGQPLPEALHARLLEPLGMRGTGFAASGALVEEVRAQGGELVPAGYDEDVRRLPRFPSGAGGLFGTVEDLSRFAHMLVNGGDGVLAAASVEAMTSDQLAPAQRRAGGAYLAGQSWGYGGSVDVEPTEPWHAPGRYGWIGVTGTSLHVRREEGTAIVVLTARELHDAADMALMGTLWTAAIR</sequence>
<dbReference type="RefSeq" id="WP_270024088.1">
    <property type="nucleotide sequence ID" value="NZ_JAPDDP010000007.1"/>
</dbReference>